<comment type="subunit">
    <text evidence="8">Homodimer.</text>
</comment>
<dbReference type="GO" id="GO:0004853">
    <property type="term" value="F:uroporphyrinogen decarboxylase activity"/>
    <property type="evidence" value="ECO:0007669"/>
    <property type="project" value="UniProtKB-UniRule"/>
</dbReference>
<dbReference type="Gene3D" id="3.20.20.210">
    <property type="match status" value="1"/>
</dbReference>
<keyword evidence="4 8" id="KW-0963">Cytoplasm</keyword>
<dbReference type="eggNOG" id="COG0407">
    <property type="taxonomic scope" value="Bacteria"/>
</dbReference>
<dbReference type="RefSeq" id="WP_038083362.1">
    <property type="nucleotide sequence ID" value="NZ_JMIR01000001.1"/>
</dbReference>
<dbReference type="NCBIfam" id="TIGR01464">
    <property type="entry name" value="hemE"/>
    <property type="match status" value="1"/>
</dbReference>
<evidence type="ECO:0000256" key="7">
    <source>
        <dbReference type="ARBA" id="ARBA00023244"/>
    </source>
</evidence>
<dbReference type="CDD" id="cd00717">
    <property type="entry name" value="URO-D"/>
    <property type="match status" value="1"/>
</dbReference>
<evidence type="ECO:0000256" key="1">
    <source>
        <dbReference type="ARBA" id="ARBA00004804"/>
    </source>
</evidence>
<feature type="site" description="Transition state stabilizer" evidence="8">
    <location>
        <position position="74"/>
    </location>
</feature>
<organism evidence="13 14">
    <name type="scientific">Tumebacillus flagellatus</name>
    <dbReference type="NCBI Taxonomy" id="1157490"/>
    <lineage>
        <taxon>Bacteria</taxon>
        <taxon>Bacillati</taxon>
        <taxon>Bacillota</taxon>
        <taxon>Bacilli</taxon>
        <taxon>Bacillales</taxon>
        <taxon>Alicyclobacillaceae</taxon>
        <taxon>Tumebacillus</taxon>
    </lineage>
</organism>
<dbReference type="EC" id="4.1.1.37" evidence="3 8"/>
<reference evidence="13 14" key="1">
    <citation type="journal article" date="2013" name="Int. J. Syst. Evol. Microbiol.">
        <title>Tumebacillus flagellatus sp. nov., an alpha-amylase/pullulanase-producing bacterium isolated from cassava wastewater.</title>
        <authorList>
            <person name="Wang Q."/>
            <person name="Xie N."/>
            <person name="Qin Y."/>
            <person name="Shen N."/>
            <person name="Zhu J."/>
            <person name="Mi H."/>
            <person name="Huang R."/>
        </authorList>
    </citation>
    <scope>NUCLEOTIDE SEQUENCE [LARGE SCALE GENOMIC DNA]</scope>
    <source>
        <strain evidence="13 14">GST4</strain>
    </source>
</reference>
<comment type="function">
    <text evidence="8">Catalyzes the decarboxylation of four acetate groups of uroporphyrinogen-III to yield coproporphyrinogen-III.</text>
</comment>
<comment type="caution">
    <text evidence="8">Lacks conserved residue(s) required for the propagation of feature annotation.</text>
</comment>
<dbReference type="PROSITE" id="PS00907">
    <property type="entry name" value="UROD_2"/>
    <property type="match status" value="1"/>
</dbReference>
<dbReference type="Pfam" id="PF01208">
    <property type="entry name" value="URO-D"/>
    <property type="match status" value="1"/>
</dbReference>
<keyword evidence="6 8" id="KW-0456">Lyase</keyword>
<comment type="subcellular location">
    <subcellularLocation>
        <location evidence="8">Cytoplasm</location>
    </subcellularLocation>
</comment>
<dbReference type="OrthoDB" id="9806656at2"/>
<dbReference type="PANTHER" id="PTHR21091:SF169">
    <property type="entry name" value="UROPORPHYRINOGEN DECARBOXYLASE"/>
    <property type="match status" value="1"/>
</dbReference>
<dbReference type="Proteomes" id="UP000027931">
    <property type="component" value="Unassembled WGS sequence"/>
</dbReference>
<proteinExistence type="inferred from homology"/>
<comment type="similarity">
    <text evidence="2 8 10">Belongs to the uroporphyrinogen decarboxylase family.</text>
</comment>
<feature type="binding site" evidence="8">
    <location>
        <begin position="25"/>
        <end position="29"/>
    </location>
    <ligand>
        <name>substrate</name>
    </ligand>
</feature>
<dbReference type="UniPathway" id="UPA00251">
    <property type="reaction ID" value="UER00321"/>
</dbReference>
<comment type="catalytic activity">
    <reaction evidence="8 9">
        <text>uroporphyrinogen III + 4 H(+) = coproporphyrinogen III + 4 CO2</text>
        <dbReference type="Rhea" id="RHEA:19865"/>
        <dbReference type="ChEBI" id="CHEBI:15378"/>
        <dbReference type="ChEBI" id="CHEBI:16526"/>
        <dbReference type="ChEBI" id="CHEBI:57308"/>
        <dbReference type="ChEBI" id="CHEBI:57309"/>
        <dbReference type="EC" id="4.1.1.37"/>
    </reaction>
</comment>
<evidence type="ECO:0000259" key="12">
    <source>
        <dbReference type="PROSITE" id="PS00907"/>
    </source>
</evidence>
<dbReference type="GO" id="GO:0005829">
    <property type="term" value="C:cytosol"/>
    <property type="evidence" value="ECO:0007669"/>
    <property type="project" value="TreeGrafter"/>
</dbReference>
<evidence type="ECO:0000256" key="9">
    <source>
        <dbReference type="RuleBase" id="RU000554"/>
    </source>
</evidence>
<sequence length="347" mass="39322">MTFNDTFLRSIRKESIDHVPVWYMRQAGRYQADYRKIKEKYSLMQICEIPDLCAEVTLSPVRQHNVDAAILYSDIMVPVKPLGVNVDIVAGIGPVIDNPIRSLADVQALRPLEPENDLPATLETIRILKNELNVPLIGFAGAPFTLASYMVEGGPSREYHKTKKMMYSEPKLWQALMDKLGDMIITYMKAQVAHGCSAIQIFDSWIGALSHDDYRRYVFPTMKRIFSELKDLNAPKIYFGANTSHLLDQWTELDIEVVGVDWRVSLDHARSIVGDKFALQGNLDPVYLLAPYDVLEAEAAKIIDQGLKQPGFVFNLGHGLFPDVPEAAVTHLTQFIHDYSKRRLSER</sequence>
<keyword evidence="5 8" id="KW-0210">Decarboxylase</keyword>
<dbReference type="GO" id="GO:0006782">
    <property type="term" value="P:protoporphyrinogen IX biosynthetic process"/>
    <property type="evidence" value="ECO:0007669"/>
    <property type="project" value="UniProtKB-UniRule"/>
</dbReference>
<evidence type="ECO:0000313" key="14">
    <source>
        <dbReference type="Proteomes" id="UP000027931"/>
    </source>
</evidence>
<accession>A0A074LSN1</accession>
<dbReference type="EMBL" id="JMIR01000001">
    <property type="protein sequence ID" value="KEO85131.1"/>
    <property type="molecule type" value="Genomic_DNA"/>
</dbReference>
<gene>
    <name evidence="8" type="primary">hemE</name>
    <name evidence="13" type="ORF">EL26_00810</name>
</gene>
<feature type="domain" description="Uroporphyrinogen decarboxylase (URO-D)" evidence="11">
    <location>
        <begin position="20"/>
        <end position="29"/>
    </location>
</feature>
<dbReference type="PANTHER" id="PTHR21091">
    <property type="entry name" value="METHYLTETRAHYDROFOLATE:HOMOCYSTEINE METHYLTRANSFERASE RELATED"/>
    <property type="match status" value="1"/>
</dbReference>
<evidence type="ECO:0000313" key="13">
    <source>
        <dbReference type="EMBL" id="KEO85131.1"/>
    </source>
</evidence>
<dbReference type="AlphaFoldDB" id="A0A074LSN1"/>
<name>A0A074LSN1_9BACL</name>
<dbReference type="InterPro" id="IPR006361">
    <property type="entry name" value="Uroporphyrinogen_deCO2ase_HemE"/>
</dbReference>
<feature type="binding site" evidence="8">
    <location>
        <position position="318"/>
    </location>
    <ligand>
        <name>substrate</name>
    </ligand>
</feature>
<dbReference type="PROSITE" id="PS00906">
    <property type="entry name" value="UROD_1"/>
    <property type="match status" value="1"/>
</dbReference>
<dbReference type="InterPro" id="IPR038071">
    <property type="entry name" value="UROD/MetE-like_sf"/>
</dbReference>
<comment type="caution">
    <text evidence="13">The sequence shown here is derived from an EMBL/GenBank/DDBJ whole genome shotgun (WGS) entry which is preliminary data.</text>
</comment>
<keyword evidence="14" id="KW-1185">Reference proteome</keyword>
<evidence type="ECO:0000256" key="10">
    <source>
        <dbReference type="RuleBase" id="RU004169"/>
    </source>
</evidence>
<evidence type="ECO:0000256" key="3">
    <source>
        <dbReference type="ARBA" id="ARBA00012288"/>
    </source>
</evidence>
<comment type="pathway">
    <text evidence="1 8 9">Porphyrin-containing compound metabolism; protoporphyrin-IX biosynthesis; coproporphyrinogen-III from 5-aminolevulinate: step 4/4.</text>
</comment>
<feature type="binding site" evidence="8">
    <location>
        <position position="74"/>
    </location>
    <ligand>
        <name>substrate</name>
    </ligand>
</feature>
<dbReference type="FunFam" id="3.20.20.210:FF:000005">
    <property type="entry name" value="Uroporphyrinogen decarboxylase"/>
    <property type="match status" value="1"/>
</dbReference>
<feature type="domain" description="Uroporphyrinogen decarboxylase (URO-D)" evidence="12">
    <location>
        <begin position="137"/>
        <end position="153"/>
    </location>
</feature>
<dbReference type="SUPFAM" id="SSF51726">
    <property type="entry name" value="UROD/MetE-like"/>
    <property type="match status" value="1"/>
</dbReference>
<evidence type="ECO:0000256" key="5">
    <source>
        <dbReference type="ARBA" id="ARBA00022793"/>
    </source>
</evidence>
<dbReference type="InterPro" id="IPR000257">
    <property type="entry name" value="Uroporphyrinogen_deCOase"/>
</dbReference>
<evidence type="ECO:0000256" key="8">
    <source>
        <dbReference type="HAMAP-Rule" id="MF_00218"/>
    </source>
</evidence>
<dbReference type="HAMAP" id="MF_00218">
    <property type="entry name" value="URO_D"/>
    <property type="match status" value="1"/>
</dbReference>
<feature type="binding site" evidence="8">
    <location>
        <position position="204"/>
    </location>
    <ligand>
        <name>substrate</name>
    </ligand>
</feature>
<evidence type="ECO:0000259" key="11">
    <source>
        <dbReference type="PROSITE" id="PS00906"/>
    </source>
</evidence>
<dbReference type="STRING" id="1157490.EL26_00810"/>
<evidence type="ECO:0000256" key="6">
    <source>
        <dbReference type="ARBA" id="ARBA00023239"/>
    </source>
</evidence>
<feature type="binding site" evidence="8">
    <location>
        <position position="149"/>
    </location>
    <ligand>
        <name>substrate</name>
    </ligand>
</feature>
<evidence type="ECO:0000256" key="4">
    <source>
        <dbReference type="ARBA" id="ARBA00022490"/>
    </source>
</evidence>
<keyword evidence="7 8" id="KW-0627">Porphyrin biosynthesis</keyword>
<evidence type="ECO:0000256" key="2">
    <source>
        <dbReference type="ARBA" id="ARBA00009935"/>
    </source>
</evidence>
<protein>
    <recommendedName>
        <fullName evidence="3 8">Uroporphyrinogen decarboxylase</fullName>
        <shortName evidence="8">UPD</shortName>
        <shortName evidence="8">URO-D</shortName>
        <ecNumber evidence="3 8">4.1.1.37</ecNumber>
    </recommendedName>
</protein>